<dbReference type="SUPFAM" id="SSF53335">
    <property type="entry name" value="S-adenosyl-L-methionine-dependent methyltransferases"/>
    <property type="match status" value="1"/>
</dbReference>
<keyword evidence="3" id="KW-1185">Reference proteome</keyword>
<evidence type="ECO:0008006" key="4">
    <source>
        <dbReference type="Google" id="ProtNLM"/>
    </source>
</evidence>
<name>A0A1E7KXZ2_9ACTN</name>
<dbReference type="PATRIC" id="fig|518642.10.peg.5771"/>
<dbReference type="EMBL" id="LJGW01000402">
    <property type="protein sequence ID" value="OEV08774.1"/>
    <property type="molecule type" value="Genomic_DNA"/>
</dbReference>
<feature type="compositionally biased region" description="Basic and acidic residues" evidence="1">
    <location>
        <begin position="251"/>
        <end position="262"/>
    </location>
</feature>
<dbReference type="Pfam" id="PF13578">
    <property type="entry name" value="Methyltransf_24"/>
    <property type="match status" value="1"/>
</dbReference>
<proteinExistence type="predicted"/>
<feature type="region of interest" description="Disordered" evidence="1">
    <location>
        <begin position="240"/>
        <end position="267"/>
    </location>
</feature>
<comment type="caution">
    <text evidence="2">The sequence shown here is derived from an EMBL/GenBank/DDBJ whole genome shotgun (WGS) entry which is preliminary data.</text>
</comment>
<dbReference type="Proteomes" id="UP000176005">
    <property type="component" value="Unassembled WGS sequence"/>
</dbReference>
<organism evidence="2 3">
    <name type="scientific">Streptomyces nanshensis</name>
    <dbReference type="NCBI Taxonomy" id="518642"/>
    <lineage>
        <taxon>Bacteria</taxon>
        <taxon>Bacillati</taxon>
        <taxon>Actinomycetota</taxon>
        <taxon>Actinomycetes</taxon>
        <taxon>Kitasatosporales</taxon>
        <taxon>Streptomycetaceae</taxon>
        <taxon>Streptomyces</taxon>
    </lineage>
</organism>
<evidence type="ECO:0000256" key="1">
    <source>
        <dbReference type="SAM" id="MobiDB-lite"/>
    </source>
</evidence>
<accession>A0A1E7KXZ2</accession>
<evidence type="ECO:0000313" key="2">
    <source>
        <dbReference type="EMBL" id="OEV08774.1"/>
    </source>
</evidence>
<sequence length="298" mass="33252">MPLPRSFRDVRGWFYNTDVLLFDWLLTRQRTLQQRGDLLEMGAYLGKSAIMLRAYLRQDETFTVCDLFGSEAPTESNEREMRGSYATLTRQAFESNFLSFHDELPRVLHAPTSVVPGEVAPHSCRFVHVDASHLYEHVRGDIAAARGTLTPEGIVVLDDYRSSHTPGVACATWQAVLEDGLRPVCVSAQKFYGTWGDPAPVQQELHDRLRERGDCWLQWQDVAGHRLLLVGADKAAQPELPVSRHAKSRAGARDFGRDDAGRGRGAALSALSRKAAREVLPPVVSRHLSRALRGGRGR</sequence>
<reference evidence="2 3" key="1">
    <citation type="journal article" date="2016" name="Front. Microbiol.">
        <title>Comparative Genomics Analysis of Streptomyces Species Reveals Their Adaptation to the Marine Environment and Their Diversity at the Genomic Level.</title>
        <authorList>
            <person name="Tian X."/>
            <person name="Zhang Z."/>
            <person name="Yang T."/>
            <person name="Chen M."/>
            <person name="Li J."/>
            <person name="Chen F."/>
            <person name="Yang J."/>
            <person name="Li W."/>
            <person name="Zhang B."/>
            <person name="Zhang Z."/>
            <person name="Wu J."/>
            <person name="Zhang C."/>
            <person name="Long L."/>
            <person name="Xiao J."/>
        </authorList>
    </citation>
    <scope>NUCLEOTIDE SEQUENCE [LARGE SCALE GENOMIC DNA]</scope>
    <source>
        <strain evidence="2 3">SCSIO 10429</strain>
    </source>
</reference>
<dbReference type="InterPro" id="IPR029063">
    <property type="entry name" value="SAM-dependent_MTases_sf"/>
</dbReference>
<gene>
    <name evidence="2" type="ORF">AN218_25075</name>
</gene>
<dbReference type="Gene3D" id="3.40.50.150">
    <property type="entry name" value="Vaccinia Virus protein VP39"/>
    <property type="match status" value="1"/>
</dbReference>
<evidence type="ECO:0000313" key="3">
    <source>
        <dbReference type="Proteomes" id="UP000176005"/>
    </source>
</evidence>
<dbReference type="AlphaFoldDB" id="A0A1E7KXZ2"/>
<protein>
    <recommendedName>
        <fullName evidence="4">Methyltransferase</fullName>
    </recommendedName>
</protein>